<dbReference type="Gene3D" id="2.130.10.10">
    <property type="entry name" value="YVTN repeat-like/Quinoprotein amine dehydrogenase"/>
    <property type="match status" value="1"/>
</dbReference>
<comment type="caution">
    <text evidence="2">The sequence shown here is derived from an EMBL/GenBank/DDBJ whole genome shotgun (WGS) entry which is preliminary data.</text>
</comment>
<dbReference type="PANTHER" id="PTHR44414:SF1">
    <property type="entry name" value="PROTEIN NEDD1"/>
    <property type="match status" value="1"/>
</dbReference>
<feature type="compositionally biased region" description="Polar residues" evidence="1">
    <location>
        <begin position="300"/>
        <end position="311"/>
    </location>
</feature>
<evidence type="ECO:0000313" key="2">
    <source>
        <dbReference type="EMBL" id="KAA6372886.1"/>
    </source>
</evidence>
<evidence type="ECO:0000256" key="1">
    <source>
        <dbReference type="SAM" id="MobiDB-lite"/>
    </source>
</evidence>
<dbReference type="EMBL" id="SNRW01013207">
    <property type="protein sequence ID" value="KAA6372886.1"/>
    <property type="molecule type" value="Genomic_DNA"/>
</dbReference>
<sequence>VMHTGVQNVFRDSPEDNCTSASAPLSLPRLNNCPFEESTPTFENANLRTNYPEADIPRARNKHKNTFVFDYEGPKSTVTSLAYCLDDKAIVCGTEKGELFLFLMIPLVKVPFHVDWHSKYEGSPLTCIIPCPQYDSAIALGYANGAVRIISVYVEGQSTNSIPKAKLVTDLGSNAHNASVQDIDWLPRSINELCTVGYDGRICFIDIAIQKVIRSIRIKSRGLKTPLVKRSSTNKLSQDIGISNTQIFERLTSITFNPDATCIAIGTERGDVVLLRIKQREDCIPKQTSKSQIPSSTSSGQVINIKQSQYDASRDKQKVKEDQKEQEQEKDKKLGVREEEDEDEESIREDQELFGDFPGNDEQVSSLSIGQWKRFIRFNTQKIIQAIEKEASNTRFNSIVHDGKQDTWLRQEVAALHRENSALVGQVGEMRAELEQMKHANGVW</sequence>
<feature type="compositionally biased region" description="Acidic residues" evidence="1">
    <location>
        <begin position="338"/>
        <end position="347"/>
    </location>
</feature>
<dbReference type="GO" id="GO:0043015">
    <property type="term" value="F:gamma-tubulin binding"/>
    <property type="evidence" value="ECO:0007669"/>
    <property type="project" value="TreeGrafter"/>
</dbReference>
<dbReference type="GO" id="GO:0000278">
    <property type="term" value="P:mitotic cell cycle"/>
    <property type="evidence" value="ECO:0007669"/>
    <property type="project" value="TreeGrafter"/>
</dbReference>
<organism evidence="2 3">
    <name type="scientific">Streblomastix strix</name>
    <dbReference type="NCBI Taxonomy" id="222440"/>
    <lineage>
        <taxon>Eukaryota</taxon>
        <taxon>Metamonada</taxon>
        <taxon>Preaxostyla</taxon>
        <taxon>Oxymonadida</taxon>
        <taxon>Streblomastigidae</taxon>
        <taxon>Streblomastix</taxon>
    </lineage>
</organism>
<name>A0A5J4UQB9_9EUKA</name>
<dbReference type="PANTHER" id="PTHR44414">
    <property type="entry name" value="PROTEIN NEDD1"/>
    <property type="match status" value="1"/>
</dbReference>
<feature type="compositionally biased region" description="Basic and acidic residues" evidence="1">
    <location>
        <begin position="312"/>
        <end position="337"/>
    </location>
</feature>
<feature type="compositionally biased region" description="Low complexity" evidence="1">
    <location>
        <begin position="285"/>
        <end position="299"/>
    </location>
</feature>
<gene>
    <name evidence="2" type="ORF">EZS28_031586</name>
</gene>
<dbReference type="SMART" id="SM00320">
    <property type="entry name" value="WD40"/>
    <property type="match status" value="3"/>
</dbReference>
<dbReference type="SUPFAM" id="SSF50978">
    <property type="entry name" value="WD40 repeat-like"/>
    <property type="match status" value="1"/>
</dbReference>
<dbReference type="InterPro" id="IPR015943">
    <property type="entry name" value="WD40/YVTN_repeat-like_dom_sf"/>
</dbReference>
<dbReference type="Proteomes" id="UP000324800">
    <property type="component" value="Unassembled WGS sequence"/>
</dbReference>
<proteinExistence type="predicted"/>
<dbReference type="GO" id="GO:0007020">
    <property type="term" value="P:microtubule nucleation"/>
    <property type="evidence" value="ECO:0007669"/>
    <property type="project" value="TreeGrafter"/>
</dbReference>
<feature type="region of interest" description="Disordered" evidence="1">
    <location>
        <begin position="285"/>
        <end position="349"/>
    </location>
</feature>
<dbReference type="InterPro" id="IPR036322">
    <property type="entry name" value="WD40_repeat_dom_sf"/>
</dbReference>
<dbReference type="AlphaFoldDB" id="A0A5J4UQB9"/>
<dbReference type="GO" id="GO:0005814">
    <property type="term" value="C:centriole"/>
    <property type="evidence" value="ECO:0007669"/>
    <property type="project" value="TreeGrafter"/>
</dbReference>
<accession>A0A5J4UQB9</accession>
<protein>
    <submittedName>
        <fullName evidence="2">Uncharacterized protein</fullName>
    </submittedName>
</protein>
<evidence type="ECO:0000313" key="3">
    <source>
        <dbReference type="Proteomes" id="UP000324800"/>
    </source>
</evidence>
<dbReference type="GO" id="GO:0036064">
    <property type="term" value="C:ciliary basal body"/>
    <property type="evidence" value="ECO:0007669"/>
    <property type="project" value="TreeGrafter"/>
</dbReference>
<dbReference type="GO" id="GO:0005813">
    <property type="term" value="C:centrosome"/>
    <property type="evidence" value="ECO:0007669"/>
    <property type="project" value="TreeGrafter"/>
</dbReference>
<dbReference type="GO" id="GO:0005737">
    <property type="term" value="C:cytoplasm"/>
    <property type="evidence" value="ECO:0007669"/>
    <property type="project" value="TreeGrafter"/>
</dbReference>
<feature type="non-terminal residue" evidence="2">
    <location>
        <position position="1"/>
    </location>
</feature>
<dbReference type="GO" id="GO:0000922">
    <property type="term" value="C:spindle pole"/>
    <property type="evidence" value="ECO:0007669"/>
    <property type="project" value="TreeGrafter"/>
</dbReference>
<dbReference type="InterPro" id="IPR052818">
    <property type="entry name" value="NEDD1_Spindle_Assembly"/>
</dbReference>
<reference evidence="2 3" key="1">
    <citation type="submission" date="2019-03" db="EMBL/GenBank/DDBJ databases">
        <title>Single cell metagenomics reveals metabolic interactions within the superorganism composed of flagellate Streblomastix strix and complex community of Bacteroidetes bacteria on its surface.</title>
        <authorList>
            <person name="Treitli S.C."/>
            <person name="Kolisko M."/>
            <person name="Husnik F."/>
            <person name="Keeling P."/>
            <person name="Hampl V."/>
        </authorList>
    </citation>
    <scope>NUCLEOTIDE SEQUENCE [LARGE SCALE GENOMIC DNA]</scope>
    <source>
        <strain evidence="2">ST1C</strain>
    </source>
</reference>
<dbReference type="InterPro" id="IPR001680">
    <property type="entry name" value="WD40_rpt"/>
</dbReference>